<evidence type="ECO:0000313" key="3">
    <source>
        <dbReference type="Proteomes" id="UP000000311"/>
    </source>
</evidence>
<dbReference type="AlphaFoldDB" id="E2AN84"/>
<dbReference type="EMBL" id="GL441137">
    <property type="protein sequence ID" value="EFN65106.1"/>
    <property type="molecule type" value="Genomic_DNA"/>
</dbReference>
<gene>
    <name evidence="2" type="ORF">EAG_14256</name>
</gene>
<keyword evidence="3" id="KW-1185">Reference proteome</keyword>
<keyword evidence="1" id="KW-0472">Membrane</keyword>
<name>E2AN84_CAMFO</name>
<proteinExistence type="predicted"/>
<organism evidence="3">
    <name type="scientific">Camponotus floridanus</name>
    <name type="common">Florida carpenter ant</name>
    <dbReference type="NCBI Taxonomy" id="104421"/>
    <lineage>
        <taxon>Eukaryota</taxon>
        <taxon>Metazoa</taxon>
        <taxon>Ecdysozoa</taxon>
        <taxon>Arthropoda</taxon>
        <taxon>Hexapoda</taxon>
        <taxon>Insecta</taxon>
        <taxon>Pterygota</taxon>
        <taxon>Neoptera</taxon>
        <taxon>Endopterygota</taxon>
        <taxon>Hymenoptera</taxon>
        <taxon>Apocrita</taxon>
        <taxon>Aculeata</taxon>
        <taxon>Formicoidea</taxon>
        <taxon>Formicidae</taxon>
        <taxon>Formicinae</taxon>
        <taxon>Camponotus</taxon>
    </lineage>
</organism>
<keyword evidence="1" id="KW-0812">Transmembrane</keyword>
<feature type="transmembrane region" description="Helical" evidence="1">
    <location>
        <begin position="122"/>
        <end position="141"/>
    </location>
</feature>
<dbReference type="InParanoid" id="E2AN84"/>
<keyword evidence="1" id="KW-1133">Transmembrane helix</keyword>
<evidence type="ECO:0000313" key="2">
    <source>
        <dbReference type="EMBL" id="EFN65106.1"/>
    </source>
</evidence>
<dbReference type="Proteomes" id="UP000000311">
    <property type="component" value="Unassembled WGS sequence"/>
</dbReference>
<accession>E2AN84</accession>
<sequence>MEYIFENCTEWKRRFSDLLCVLLVKLAFHWEFQEKVHIPGFMNIKKRQRVRTERRWRRYNLSYMWGDALESPQDEEDIFNLRLKLFGEEPYIEEEIWTPNVVHNGVHNGAAPLTRLPLPHIILYYIFFISLHFIFFIFFIFKFKYTHKCITHKF</sequence>
<dbReference type="OrthoDB" id="7558613at2759"/>
<protein>
    <submittedName>
        <fullName evidence="2">Uncharacterized protein</fullName>
    </submittedName>
</protein>
<reference evidence="2 3" key="1">
    <citation type="journal article" date="2010" name="Science">
        <title>Genomic comparison of the ants Camponotus floridanus and Harpegnathos saltator.</title>
        <authorList>
            <person name="Bonasio R."/>
            <person name="Zhang G."/>
            <person name="Ye C."/>
            <person name="Mutti N.S."/>
            <person name="Fang X."/>
            <person name="Qin N."/>
            <person name="Donahue G."/>
            <person name="Yang P."/>
            <person name="Li Q."/>
            <person name="Li C."/>
            <person name="Zhang P."/>
            <person name="Huang Z."/>
            <person name="Berger S.L."/>
            <person name="Reinberg D."/>
            <person name="Wang J."/>
            <person name="Liebig J."/>
        </authorList>
    </citation>
    <scope>NUCLEOTIDE SEQUENCE [LARGE SCALE GENOMIC DNA]</scope>
    <source>
        <strain evidence="3">C129</strain>
    </source>
</reference>
<evidence type="ECO:0000256" key="1">
    <source>
        <dbReference type="SAM" id="Phobius"/>
    </source>
</evidence>